<accession>A0ABN2J9J8</accession>
<keyword evidence="1" id="KW-0472">Membrane</keyword>
<evidence type="ECO:0000313" key="2">
    <source>
        <dbReference type="EMBL" id="GAA1720530.1"/>
    </source>
</evidence>
<evidence type="ECO:0000256" key="1">
    <source>
        <dbReference type="SAM" id="Phobius"/>
    </source>
</evidence>
<keyword evidence="3" id="KW-1185">Reference proteome</keyword>
<keyword evidence="1" id="KW-1133">Transmembrane helix</keyword>
<evidence type="ECO:0000313" key="3">
    <source>
        <dbReference type="Proteomes" id="UP001500383"/>
    </source>
</evidence>
<feature type="transmembrane region" description="Helical" evidence="1">
    <location>
        <begin position="49"/>
        <end position="68"/>
    </location>
</feature>
<comment type="caution">
    <text evidence="2">The sequence shown here is derived from an EMBL/GenBank/DDBJ whole genome shotgun (WGS) entry which is preliminary data.</text>
</comment>
<dbReference type="Proteomes" id="UP001500383">
    <property type="component" value="Unassembled WGS sequence"/>
</dbReference>
<reference evidence="2 3" key="1">
    <citation type="journal article" date="2019" name="Int. J. Syst. Evol. Microbiol.">
        <title>The Global Catalogue of Microorganisms (GCM) 10K type strain sequencing project: providing services to taxonomists for standard genome sequencing and annotation.</title>
        <authorList>
            <consortium name="The Broad Institute Genomics Platform"/>
            <consortium name="The Broad Institute Genome Sequencing Center for Infectious Disease"/>
            <person name="Wu L."/>
            <person name="Ma J."/>
        </authorList>
    </citation>
    <scope>NUCLEOTIDE SEQUENCE [LARGE SCALE GENOMIC DNA]</scope>
    <source>
        <strain evidence="2 3">JCM 16002</strain>
    </source>
</reference>
<dbReference type="RefSeq" id="WP_182657820.1">
    <property type="nucleotide sequence ID" value="NZ_BAAAQG010000023.1"/>
</dbReference>
<evidence type="ECO:0008006" key="4">
    <source>
        <dbReference type="Google" id="ProtNLM"/>
    </source>
</evidence>
<name>A0ABN2J9J8_9ACTN</name>
<dbReference type="EMBL" id="BAAAQG010000023">
    <property type="protein sequence ID" value="GAA1720530.1"/>
    <property type="molecule type" value="Genomic_DNA"/>
</dbReference>
<keyword evidence="1" id="KW-0812">Transmembrane</keyword>
<organism evidence="2 3">
    <name type="scientific">Dietzia cercidiphylli</name>
    <dbReference type="NCBI Taxonomy" id="498199"/>
    <lineage>
        <taxon>Bacteria</taxon>
        <taxon>Bacillati</taxon>
        <taxon>Actinomycetota</taxon>
        <taxon>Actinomycetes</taxon>
        <taxon>Mycobacteriales</taxon>
        <taxon>Dietziaceae</taxon>
        <taxon>Dietzia</taxon>
    </lineage>
</organism>
<feature type="transmembrane region" description="Helical" evidence="1">
    <location>
        <begin position="75"/>
        <end position="97"/>
    </location>
</feature>
<protein>
    <recommendedName>
        <fullName evidence="4">Integral membrane protein</fullName>
    </recommendedName>
</protein>
<proteinExistence type="predicted"/>
<feature type="transmembrane region" description="Helical" evidence="1">
    <location>
        <begin position="103"/>
        <end position="124"/>
    </location>
</feature>
<sequence length="142" mass="15099">MRAFEPHHPKLRIAALVIAAAGAVARGMAYLDQPDTGRLTHFVDAVVPLHVWAIVWIAAGACLVAGVWHRIVARYALSFTAMLWGVWGLSYMWATIAGDASRGWVTGSLMLTLAGTMIIIAALADTAGPPREPVILNRGGDG</sequence>
<gene>
    <name evidence="2" type="ORF">GCM10009831_33340</name>
</gene>